<sequence>MKIQSMIKFLPLLTIPLLQSCGGPATSTAQLSVSSSFVATAGSLGLGGYIVVGENETTSKKFVISLSGSTQTKVQLEKGRWKFAAVGWDGNNPFEGNTVCGSVPTTDLSADTSTVEIQVTSAACTSAALLTELNVKSIAPLACDIFYNYNQATNTFSPLTTAFSDSFCNSLPNDYRSDFSLYRVQSLNINNLGQESAGFISECKSLTTATSLNLPSNKVPLLVKYYKNSSDCTNNRRAQTYLFKGGLTAGNPNFDHMINYSGTRLLLSSARTKKGRSPFMTEIPRINCGMSGTYSDCFTEPVVDGHINVPFHGSNYGDQIVLKGVDPSITSCTPAIMNSKFYFTENCSVDEGRVRIQPQRNELLCQATPFYQSGFNIKDMYFRNNKLYILRRDTGVYKDFVAVYNLKGKKLAEYDLGSTDHSKFAVSADGSKMVGYSTSQLHTYTVIGNTVTPVSHGLSGVTDIEIHPDGTYIYVAYGALLKSYTFAASFVNQQNLTNAISQLNIGGGYIYAVESGNNAVHWTALTNNGMLGSDFVPSQGAMPSDVTAMTVTDASKIYYHDGNNVRVSTSLPSFGASVDVSMWSTSPVGMVVFENKLYLANNNGLYVLDPATGNPLSSNTGNCAESLTFTLGTASKTLSVVAHQNQPLNPLYNEAYSLIGRTFFTDTNYNFYYFQSLAHNDEGVRTGGKLERIQEMLSPEALGGFLSEYATCNDVKAAAPFTRDLTYFDESVGKVMPFSISVTTGSEYLSPYICDDIDSQGSSCTATSAFAYDLVLNFSHTGIDRREKMRIKLKCGAKKGSFESADVEFSPSEIRKELLLWNTNSDRYARFESYSLDQDTRKRAEVVKVEKSDYDLLHARSVQVELNGSNKSGSVSEFEITTNDLLQTRIYASDTLANFTAGNVTNFPNLNYSLNDLKGNLSLSDLPAFAEAKAFTSRGNTSVNGSTSVGGYFSSISNTSMSKGFFQSISDLNIESSSHYMFLAPGNTGAVFELTP</sequence>
<reference evidence="1 2" key="1">
    <citation type="submission" date="2023-11" db="EMBL/GenBank/DDBJ databases">
        <title>Peredibacter starrii A3.12.</title>
        <authorList>
            <person name="Mitchell R.J."/>
        </authorList>
    </citation>
    <scope>NUCLEOTIDE SEQUENCE [LARGE SCALE GENOMIC DNA]</scope>
    <source>
        <strain evidence="1 2">A3.12</strain>
    </source>
</reference>
<dbReference type="KEGG" id="psti:SOO65_16360"/>
<organism evidence="1 2">
    <name type="scientific">Peredibacter starrii</name>
    <dbReference type="NCBI Taxonomy" id="28202"/>
    <lineage>
        <taxon>Bacteria</taxon>
        <taxon>Pseudomonadati</taxon>
        <taxon>Bdellovibrionota</taxon>
        <taxon>Bacteriovoracia</taxon>
        <taxon>Bacteriovoracales</taxon>
        <taxon>Bacteriovoracaceae</taxon>
        <taxon>Peredibacter</taxon>
    </lineage>
</organism>
<accession>A0AAX4HM71</accession>
<dbReference type="RefSeq" id="WP_321392748.1">
    <property type="nucleotide sequence ID" value="NZ_CP139487.1"/>
</dbReference>
<dbReference type="SUPFAM" id="SSF50969">
    <property type="entry name" value="YVTN repeat-like/Quinoprotein amine dehydrogenase"/>
    <property type="match status" value="1"/>
</dbReference>
<dbReference type="Proteomes" id="UP001324634">
    <property type="component" value="Chromosome"/>
</dbReference>
<evidence type="ECO:0000313" key="1">
    <source>
        <dbReference type="EMBL" id="WPU64268.1"/>
    </source>
</evidence>
<gene>
    <name evidence="1" type="ORF">SOO65_16360</name>
</gene>
<keyword evidence="2" id="KW-1185">Reference proteome</keyword>
<evidence type="ECO:0000313" key="2">
    <source>
        <dbReference type="Proteomes" id="UP001324634"/>
    </source>
</evidence>
<protein>
    <submittedName>
        <fullName evidence="1">Uncharacterized protein</fullName>
    </submittedName>
</protein>
<dbReference type="AlphaFoldDB" id="A0AAX4HM71"/>
<dbReference type="EMBL" id="CP139487">
    <property type="protein sequence ID" value="WPU64268.1"/>
    <property type="molecule type" value="Genomic_DNA"/>
</dbReference>
<dbReference type="PROSITE" id="PS51257">
    <property type="entry name" value="PROKAR_LIPOPROTEIN"/>
    <property type="match status" value="1"/>
</dbReference>
<proteinExistence type="predicted"/>
<name>A0AAX4HM71_9BACT</name>
<dbReference type="InterPro" id="IPR011044">
    <property type="entry name" value="Quino_amine_DH_bsu"/>
</dbReference>